<keyword evidence="3" id="KW-1185">Reference proteome</keyword>
<organism evidence="2 3">
    <name type="scientific">Vibrio aestuarianus</name>
    <dbReference type="NCBI Taxonomy" id="28171"/>
    <lineage>
        <taxon>Bacteria</taxon>
        <taxon>Pseudomonadati</taxon>
        <taxon>Pseudomonadota</taxon>
        <taxon>Gammaproteobacteria</taxon>
        <taxon>Vibrionales</taxon>
        <taxon>Vibrionaceae</taxon>
        <taxon>Vibrio</taxon>
    </lineage>
</organism>
<accession>A0ABM9FI93</accession>
<gene>
    <name evidence="2" type="ORF">VAE063_1000100</name>
</gene>
<keyword evidence="1" id="KW-0812">Transmembrane</keyword>
<proteinExistence type="predicted"/>
<keyword evidence="1" id="KW-0472">Membrane</keyword>
<comment type="caution">
    <text evidence="2">The sequence shown here is derived from an EMBL/GenBank/DDBJ whole genome shotgun (WGS) entry which is preliminary data.</text>
</comment>
<evidence type="ECO:0000313" key="3">
    <source>
        <dbReference type="Proteomes" id="UP001152658"/>
    </source>
</evidence>
<feature type="transmembrane region" description="Helical" evidence="1">
    <location>
        <begin position="12"/>
        <end position="31"/>
    </location>
</feature>
<name>A0ABM9FI93_9VIBR</name>
<dbReference type="Proteomes" id="UP001152658">
    <property type="component" value="Unassembled WGS sequence"/>
</dbReference>
<protein>
    <recommendedName>
        <fullName evidence="4">Secreted protein</fullName>
    </recommendedName>
</protein>
<keyword evidence="1" id="KW-1133">Transmembrane helix</keyword>
<evidence type="ECO:0008006" key="4">
    <source>
        <dbReference type="Google" id="ProtNLM"/>
    </source>
</evidence>
<reference evidence="2" key="1">
    <citation type="submission" date="2022-06" db="EMBL/GenBank/DDBJ databases">
        <authorList>
            <person name="Goudenege D."/>
            <person name="Le Roux F."/>
        </authorList>
    </citation>
    <scope>NUCLEOTIDE SEQUENCE</scope>
    <source>
        <strain evidence="2">12-063</strain>
    </source>
</reference>
<dbReference type="EMBL" id="CALYLK010000001">
    <property type="protein sequence ID" value="CAH8189176.1"/>
    <property type="molecule type" value="Genomic_DNA"/>
</dbReference>
<evidence type="ECO:0000313" key="2">
    <source>
        <dbReference type="EMBL" id="CAH8189176.1"/>
    </source>
</evidence>
<evidence type="ECO:0000256" key="1">
    <source>
        <dbReference type="SAM" id="Phobius"/>
    </source>
</evidence>
<sequence length="70" mass="8204">MNAASSSIPLSWSFCLIIWMILLKYVIFIPIPRPIIYQSRFIVKISFNVKRVTGVEVMRIRSYLRSILLT</sequence>